<comment type="caution">
    <text evidence="2">The sequence shown here is derived from an EMBL/GenBank/DDBJ whole genome shotgun (WGS) entry which is preliminary data.</text>
</comment>
<dbReference type="RefSeq" id="WP_083478833.1">
    <property type="nucleotide sequence ID" value="NZ_AZGN01000005.1"/>
</dbReference>
<dbReference type="EMBL" id="AZGN01000005">
    <property type="protein sequence ID" value="KRM34312.1"/>
    <property type="molecule type" value="Genomic_DNA"/>
</dbReference>
<feature type="domain" description="HTH-type transcriptional regulator Rgg C-terminal" evidence="1">
    <location>
        <begin position="129"/>
        <end position="261"/>
    </location>
</feature>
<dbReference type="CDD" id="cd00093">
    <property type="entry name" value="HTH_XRE"/>
    <property type="match status" value="1"/>
</dbReference>
<dbReference type="Proteomes" id="UP000051735">
    <property type="component" value="Unassembled WGS sequence"/>
</dbReference>
<evidence type="ECO:0000259" key="1">
    <source>
        <dbReference type="Pfam" id="PF21259"/>
    </source>
</evidence>
<proteinExistence type="predicted"/>
<dbReference type="InterPro" id="IPR010982">
    <property type="entry name" value="Lambda_DNA-bd_dom_sf"/>
</dbReference>
<dbReference type="Gene3D" id="1.10.260.40">
    <property type="entry name" value="lambda repressor-like DNA-binding domains"/>
    <property type="match status" value="1"/>
</dbReference>
<dbReference type="Pfam" id="PF21259">
    <property type="entry name" value="Rgg_C"/>
    <property type="match status" value="1"/>
</dbReference>
<dbReference type="GeneID" id="75116192"/>
<keyword evidence="3" id="KW-1185">Reference proteome</keyword>
<evidence type="ECO:0000313" key="2">
    <source>
        <dbReference type="EMBL" id="KRM34312.1"/>
    </source>
</evidence>
<accession>A0ABR5PTW3</accession>
<dbReference type="SUPFAM" id="SSF47413">
    <property type="entry name" value="lambda repressor-like DNA-binding domains"/>
    <property type="match status" value="1"/>
</dbReference>
<dbReference type="InterPro" id="IPR001387">
    <property type="entry name" value="Cro/C1-type_HTH"/>
</dbReference>
<name>A0ABR5PTW3_9LACO</name>
<gene>
    <name evidence="2" type="ORF">FC44_GL001399</name>
</gene>
<organism evidence="2 3">
    <name type="scientific">Lactobacillus intestinalis DSM 6629</name>
    <dbReference type="NCBI Taxonomy" id="1423761"/>
    <lineage>
        <taxon>Bacteria</taxon>
        <taxon>Bacillati</taxon>
        <taxon>Bacillota</taxon>
        <taxon>Bacilli</taxon>
        <taxon>Lactobacillales</taxon>
        <taxon>Lactobacillaceae</taxon>
        <taxon>Lactobacillus</taxon>
    </lineage>
</organism>
<reference evidence="2 3" key="1">
    <citation type="journal article" date="2015" name="Genome Announc.">
        <title>Expanding the biotechnology potential of lactobacilli through comparative genomics of 213 strains and associated genera.</title>
        <authorList>
            <person name="Sun Z."/>
            <person name="Harris H.M."/>
            <person name="McCann A."/>
            <person name="Guo C."/>
            <person name="Argimon S."/>
            <person name="Zhang W."/>
            <person name="Yang X."/>
            <person name="Jeffery I.B."/>
            <person name="Cooney J.C."/>
            <person name="Kagawa T.F."/>
            <person name="Liu W."/>
            <person name="Song Y."/>
            <person name="Salvetti E."/>
            <person name="Wrobel A."/>
            <person name="Rasinkangas P."/>
            <person name="Parkhill J."/>
            <person name="Rea M.C."/>
            <person name="O'Sullivan O."/>
            <person name="Ritari J."/>
            <person name="Douillard F.P."/>
            <person name="Paul Ross R."/>
            <person name="Yang R."/>
            <person name="Briner A.E."/>
            <person name="Felis G.E."/>
            <person name="de Vos W.M."/>
            <person name="Barrangou R."/>
            <person name="Klaenhammer T.R."/>
            <person name="Caufield P.W."/>
            <person name="Cui Y."/>
            <person name="Zhang H."/>
            <person name="O'Toole P.W."/>
        </authorList>
    </citation>
    <scope>NUCLEOTIDE SEQUENCE [LARGE SCALE GENOMIC DNA]</scope>
    <source>
        <strain evidence="2 3">DSM 6629</strain>
    </source>
</reference>
<sequence>MKINEALKKERLAQHKTQARWIKDINMSVSHYSEIESGYVRNGVSSDIDSEDLILLLKSNHVNINDFFDLVQDSYIVSESTTVAQQLFEELYIAFTNKDYKKADKIKKEIVQMPNIPKSLRYCASLITADLKDNMLSLDQKVKDEIDRYIYQSNDWVNDNEALIIFGNSIPVLNKENLVMRMGQLLRRYKDINEFPKNIKIRISTICMNYLYDAILNRKIDKHIEECFKLINELPADDVFGLKKIIARYLSDVYNGKETYSEELRSIFIRSGMKNIADHLFI</sequence>
<evidence type="ECO:0000313" key="3">
    <source>
        <dbReference type="Proteomes" id="UP000051735"/>
    </source>
</evidence>
<protein>
    <submittedName>
        <fullName evidence="2">Transcriptional regulator</fullName>
    </submittedName>
</protein>
<dbReference type="InterPro" id="IPR010057">
    <property type="entry name" value="Transcription_activator_Rgg_C"/>
</dbReference>